<dbReference type="InterPro" id="IPR007973">
    <property type="entry name" value="Pilus_assembly_TraE"/>
</dbReference>
<dbReference type="Pfam" id="PF05309">
    <property type="entry name" value="TraE"/>
    <property type="match status" value="1"/>
</dbReference>
<organism evidence="2 3">
    <name type="scientific">Legionella bozemanae</name>
    <name type="common">Fluoribacter bozemanae</name>
    <dbReference type="NCBI Taxonomy" id="447"/>
    <lineage>
        <taxon>Bacteria</taxon>
        <taxon>Pseudomonadati</taxon>
        <taxon>Pseudomonadota</taxon>
        <taxon>Gammaproteobacteria</taxon>
        <taxon>Legionellales</taxon>
        <taxon>Legionellaceae</taxon>
        <taxon>Legionella</taxon>
    </lineage>
</organism>
<sequence length="189" mass="21772">MDFKSYQSRLSQLSARFNLMVVLVFGLLVSNVLLSCFINTVWNHHTIEVTPFSGNPGYFKSATRVDGHYLSLMAENFVNERLNVTPETVDANHKRLLSFVNHQKYTQMLRFLTNEAKVIKAKKMSSTFAITQIKTNPNQLTAVVSGVLKRYVGLQPLNDERKTYLLQFQYKDSRLSIIKFSPFKEFNHA</sequence>
<gene>
    <name evidence="2" type="primary">traE_2</name>
    <name evidence="2" type="ORF">Lboz_3028</name>
</gene>
<dbReference type="OrthoDB" id="5880202at2"/>
<keyword evidence="1" id="KW-0812">Transmembrane</keyword>
<keyword evidence="1" id="KW-0472">Membrane</keyword>
<comment type="caution">
    <text evidence="2">The sequence shown here is derived from an EMBL/GenBank/DDBJ whole genome shotgun (WGS) entry which is preliminary data.</text>
</comment>
<name>A0A0W0RFC3_LEGBO</name>
<evidence type="ECO:0000313" key="2">
    <source>
        <dbReference type="EMBL" id="KTC69763.1"/>
    </source>
</evidence>
<dbReference type="AlphaFoldDB" id="A0A0W0RFC3"/>
<proteinExistence type="predicted"/>
<evidence type="ECO:0000256" key="1">
    <source>
        <dbReference type="SAM" id="Phobius"/>
    </source>
</evidence>
<dbReference type="STRING" id="447.Lboz_3028"/>
<dbReference type="RefSeq" id="WP_058460594.1">
    <property type="nucleotide sequence ID" value="NZ_CAAAIY010000033.1"/>
</dbReference>
<feature type="transmembrane region" description="Helical" evidence="1">
    <location>
        <begin position="21"/>
        <end position="42"/>
    </location>
</feature>
<keyword evidence="3" id="KW-1185">Reference proteome</keyword>
<accession>A0A0W0RFC3</accession>
<dbReference type="PATRIC" id="fig|447.4.peg.3230"/>
<reference evidence="2 3" key="1">
    <citation type="submission" date="2015-11" db="EMBL/GenBank/DDBJ databases">
        <title>Genomic analysis of 38 Legionella species identifies large and diverse effector repertoires.</title>
        <authorList>
            <person name="Burstein D."/>
            <person name="Amaro F."/>
            <person name="Zusman T."/>
            <person name="Lifshitz Z."/>
            <person name="Cohen O."/>
            <person name="Gilbert J.A."/>
            <person name="Pupko T."/>
            <person name="Shuman H.A."/>
            <person name="Segal G."/>
        </authorList>
    </citation>
    <scope>NUCLEOTIDE SEQUENCE [LARGE SCALE GENOMIC DNA]</scope>
    <source>
        <strain evidence="2 3">WIGA</strain>
    </source>
</reference>
<keyword evidence="1" id="KW-1133">Transmembrane helix</keyword>
<dbReference type="EMBL" id="LNXU01000043">
    <property type="protein sequence ID" value="KTC69763.1"/>
    <property type="molecule type" value="Genomic_DNA"/>
</dbReference>
<dbReference type="NCBIfam" id="TIGR02761">
    <property type="entry name" value="TraE_TIGR"/>
    <property type="match status" value="1"/>
</dbReference>
<dbReference type="Proteomes" id="UP000054695">
    <property type="component" value="Unassembled WGS sequence"/>
</dbReference>
<protein>
    <submittedName>
        <fullName evidence="2">Type IV conjugative transfer system protein TraE</fullName>
    </submittedName>
</protein>
<evidence type="ECO:0000313" key="3">
    <source>
        <dbReference type="Proteomes" id="UP000054695"/>
    </source>
</evidence>